<evidence type="ECO:0000256" key="4">
    <source>
        <dbReference type="ARBA" id="ARBA00022777"/>
    </source>
</evidence>
<dbReference type="InterPro" id="IPR037051">
    <property type="entry name" value="4-carb_acid_sugar_kinase_N_sf"/>
</dbReference>
<dbReference type="InterPro" id="IPR042213">
    <property type="entry name" value="NBD_C_sf"/>
</dbReference>
<keyword evidence="5" id="KW-0067">ATP-binding</keyword>
<dbReference type="GO" id="GO:0005524">
    <property type="term" value="F:ATP binding"/>
    <property type="evidence" value="ECO:0007669"/>
    <property type="project" value="UniProtKB-KW"/>
</dbReference>
<evidence type="ECO:0008006" key="11">
    <source>
        <dbReference type="Google" id="ProtNLM"/>
    </source>
</evidence>
<dbReference type="RefSeq" id="WP_053410405.1">
    <property type="nucleotide sequence ID" value="NZ_LHPI01000019.1"/>
</dbReference>
<proteinExistence type="inferred from homology"/>
<dbReference type="AlphaFoldDB" id="A0A0M0HW69"/>
<evidence type="ECO:0000256" key="1">
    <source>
        <dbReference type="ARBA" id="ARBA00005715"/>
    </source>
</evidence>
<keyword evidence="3" id="KW-0547">Nucleotide-binding</keyword>
<reference evidence="10" key="1">
    <citation type="submission" date="2015-08" db="EMBL/GenBank/DDBJ databases">
        <title>Vibrio galatheae sp. nov., a novel member of the Vibrionaceae family isolated from the Solomon Islands.</title>
        <authorList>
            <person name="Giubergia S."/>
            <person name="Machado H."/>
            <person name="Mateiu R.V."/>
            <person name="Gram L."/>
        </authorList>
    </citation>
    <scope>NUCLEOTIDE SEQUENCE [LARGE SCALE GENOMIC DNA]</scope>
    <source>
        <strain evidence="10">DSM 19134</strain>
    </source>
</reference>
<comment type="caution">
    <text evidence="9">The sequence shown here is derived from an EMBL/GenBank/DDBJ whole genome shotgun (WGS) entry which is preliminary data.</text>
</comment>
<dbReference type="PATRIC" id="fig|171383.3.peg.3614"/>
<dbReference type="InterPro" id="IPR031475">
    <property type="entry name" value="NBD_C"/>
</dbReference>
<dbReference type="EMBL" id="LHPI01000019">
    <property type="protein sequence ID" value="KOO06331.1"/>
    <property type="molecule type" value="Genomic_DNA"/>
</dbReference>
<evidence type="ECO:0000259" key="8">
    <source>
        <dbReference type="Pfam" id="PF17042"/>
    </source>
</evidence>
<dbReference type="OrthoDB" id="191465at2"/>
<dbReference type="Gene3D" id="3.40.50.10840">
    <property type="entry name" value="Putative sugar-binding, N-terminal domain"/>
    <property type="match status" value="1"/>
</dbReference>
<protein>
    <recommendedName>
        <fullName evidence="11">Serine kinase</fullName>
    </recommendedName>
</protein>
<evidence type="ECO:0000313" key="10">
    <source>
        <dbReference type="Proteomes" id="UP000037530"/>
    </source>
</evidence>
<keyword evidence="2" id="KW-0808">Transferase</keyword>
<dbReference type="Pfam" id="PF17042">
    <property type="entry name" value="NBD_C"/>
    <property type="match status" value="1"/>
</dbReference>
<keyword evidence="10" id="KW-1185">Reference proteome</keyword>
<evidence type="ECO:0000256" key="3">
    <source>
        <dbReference type="ARBA" id="ARBA00022741"/>
    </source>
</evidence>
<dbReference type="STRING" id="171383.AKJ31_17700"/>
<evidence type="ECO:0000256" key="5">
    <source>
        <dbReference type="ARBA" id="ARBA00022840"/>
    </source>
</evidence>
<dbReference type="SUPFAM" id="SSF142764">
    <property type="entry name" value="YgbK-like"/>
    <property type="match status" value="1"/>
</dbReference>
<dbReference type="Proteomes" id="UP000037530">
    <property type="component" value="Unassembled WGS sequence"/>
</dbReference>
<dbReference type="InterPro" id="IPR010737">
    <property type="entry name" value="4-carb_acid_sugar_kinase_N"/>
</dbReference>
<organism evidence="9 10">
    <name type="scientific">Vibrio hepatarius</name>
    <dbReference type="NCBI Taxonomy" id="171383"/>
    <lineage>
        <taxon>Bacteria</taxon>
        <taxon>Pseudomonadati</taxon>
        <taxon>Pseudomonadota</taxon>
        <taxon>Gammaproteobacteria</taxon>
        <taxon>Vibrionales</taxon>
        <taxon>Vibrionaceae</taxon>
        <taxon>Vibrio</taxon>
        <taxon>Vibrio oreintalis group</taxon>
    </lineage>
</organism>
<evidence type="ECO:0000259" key="7">
    <source>
        <dbReference type="Pfam" id="PF07005"/>
    </source>
</evidence>
<gene>
    <name evidence="9" type="ORF">AKJ31_17700</name>
</gene>
<name>A0A0M0HW69_9VIBR</name>
<evidence type="ECO:0000256" key="6">
    <source>
        <dbReference type="ARBA" id="ARBA00023277"/>
    </source>
</evidence>
<dbReference type="GO" id="GO:0016301">
    <property type="term" value="F:kinase activity"/>
    <property type="evidence" value="ECO:0007669"/>
    <property type="project" value="UniProtKB-KW"/>
</dbReference>
<feature type="domain" description="Four-carbon acid sugar kinase nucleotide binding" evidence="8">
    <location>
        <begin position="249"/>
        <end position="421"/>
    </location>
</feature>
<evidence type="ECO:0000313" key="9">
    <source>
        <dbReference type="EMBL" id="KOO06331.1"/>
    </source>
</evidence>
<keyword evidence="6" id="KW-0119">Carbohydrate metabolism</keyword>
<comment type="similarity">
    <text evidence="1">Belongs to the four-carbon acid sugar kinase family.</text>
</comment>
<evidence type="ECO:0000256" key="2">
    <source>
        <dbReference type="ARBA" id="ARBA00022679"/>
    </source>
</evidence>
<sequence>MKEGKNKLRYIVADDFTGANDIGVALASSGLETHVLFAQEDRHEVSESVSIICTDSRDLDADEAKEVVGQLACRYQLADSQPLLIKKVDSTLRGNIGSEIEALLENGFGLAVVAIAAPNAHRKTLGGLCYVNDVPLADTEFASDPKSPINSSRISDILKQQTHAKVEEYRFEDRGDSTHLECLTRLYHSGAKIIVCDAQSSCDLSELYLSTEQLNVPSVFVSTGELTQALFTLGSHTATNLKPTHAPVLGVIGSMSQTTFLQAEYLLEHDIAQVVELELEQLLSQNFETYLGVKANEAIRILELQQNCVIRSCQDLSLRYELGRIAEQNNLSQKQLSEHVRGCLAELASSIVKQLSPKARLGGLILCGGDIAIATAGKLHASSYQIGGIVADCVPWGTLNSDFTPFPIFTKAGGFGDVTTFAQVIQYLNQEVKQ</sequence>
<dbReference type="Pfam" id="PF07005">
    <property type="entry name" value="SBD_N"/>
    <property type="match status" value="1"/>
</dbReference>
<dbReference type="Gene3D" id="3.40.980.20">
    <property type="entry name" value="Four-carbon acid sugar kinase, nucleotide binding domain"/>
    <property type="match status" value="1"/>
</dbReference>
<feature type="domain" description="Four-carbon acid sugar kinase N-terminal" evidence="7">
    <location>
        <begin position="11"/>
        <end position="229"/>
    </location>
</feature>
<keyword evidence="4" id="KW-0418">Kinase</keyword>
<accession>A0A0M0HW69</accession>